<feature type="transmembrane region" description="Helical" evidence="1">
    <location>
        <begin position="134"/>
        <end position="158"/>
    </location>
</feature>
<dbReference type="SUPFAM" id="SSF81321">
    <property type="entry name" value="Family A G protein-coupled receptor-like"/>
    <property type="match status" value="1"/>
</dbReference>
<sequence length="231" mass="26663">MLTFTRYPFDGSYCYDFIAVQNNEGEQSVPRYIMDLSDEHSLGYEERQYTPEQISYIIESAIYALAMILGFGACVYTARRFHSHYRRHVILAARLMSFKISLTVADLIVLFVYAPTQIIWISTYNKSSFAANQMIATAWLFAITCALPQLFVFHVYYLPDGKPQCVSIWYRELLNMEANAKQYFDENSTLAADYFEELMPRNEVGATDQNFLDTNSELLKFLEHGTLLFGA</sequence>
<keyword evidence="1" id="KW-0812">Transmembrane</keyword>
<protein>
    <submittedName>
        <fullName evidence="3">G-protein coupled receptors family 1 profile domain-containing protein</fullName>
    </submittedName>
</protein>
<dbReference type="WBParaSite" id="PEQ_0001174401-mRNA-1">
    <property type="protein sequence ID" value="PEQ_0001174401-mRNA-1"/>
    <property type="gene ID" value="PEQ_0001174401"/>
</dbReference>
<feature type="transmembrane region" description="Helical" evidence="1">
    <location>
        <begin position="54"/>
        <end position="77"/>
    </location>
</feature>
<keyword evidence="2" id="KW-1185">Reference proteome</keyword>
<evidence type="ECO:0000256" key="1">
    <source>
        <dbReference type="SAM" id="Phobius"/>
    </source>
</evidence>
<keyword evidence="1" id="KW-1133">Transmembrane helix</keyword>
<dbReference type="Proteomes" id="UP000887564">
    <property type="component" value="Unplaced"/>
</dbReference>
<accession>A0A914S3L7</accession>
<evidence type="ECO:0000313" key="3">
    <source>
        <dbReference type="WBParaSite" id="PEQ_0001174401-mRNA-1"/>
    </source>
</evidence>
<organism evidence="2 3">
    <name type="scientific">Parascaris equorum</name>
    <name type="common">Equine roundworm</name>
    <dbReference type="NCBI Taxonomy" id="6256"/>
    <lineage>
        <taxon>Eukaryota</taxon>
        <taxon>Metazoa</taxon>
        <taxon>Ecdysozoa</taxon>
        <taxon>Nematoda</taxon>
        <taxon>Chromadorea</taxon>
        <taxon>Rhabditida</taxon>
        <taxon>Spirurina</taxon>
        <taxon>Ascaridomorpha</taxon>
        <taxon>Ascaridoidea</taxon>
        <taxon>Ascarididae</taxon>
        <taxon>Parascaris</taxon>
    </lineage>
</organism>
<name>A0A914S3L7_PAREQ</name>
<reference evidence="3" key="1">
    <citation type="submission" date="2022-11" db="UniProtKB">
        <authorList>
            <consortium name="WormBaseParasite"/>
        </authorList>
    </citation>
    <scope>IDENTIFICATION</scope>
</reference>
<evidence type="ECO:0000313" key="2">
    <source>
        <dbReference type="Proteomes" id="UP000887564"/>
    </source>
</evidence>
<keyword evidence="1" id="KW-0472">Membrane</keyword>
<proteinExistence type="predicted"/>
<feature type="transmembrane region" description="Helical" evidence="1">
    <location>
        <begin position="89"/>
        <end position="114"/>
    </location>
</feature>
<dbReference type="AlphaFoldDB" id="A0A914S3L7"/>